<reference evidence="1 2" key="1">
    <citation type="journal article" date="2018" name="Mol. Plant">
        <title>The genome of Artemisia annua provides insight into the evolution of Asteraceae family and artemisinin biosynthesis.</title>
        <authorList>
            <person name="Shen Q."/>
            <person name="Zhang L."/>
            <person name="Liao Z."/>
            <person name="Wang S."/>
            <person name="Yan T."/>
            <person name="Shi P."/>
            <person name="Liu M."/>
            <person name="Fu X."/>
            <person name="Pan Q."/>
            <person name="Wang Y."/>
            <person name="Lv Z."/>
            <person name="Lu X."/>
            <person name="Zhang F."/>
            <person name="Jiang W."/>
            <person name="Ma Y."/>
            <person name="Chen M."/>
            <person name="Hao X."/>
            <person name="Li L."/>
            <person name="Tang Y."/>
            <person name="Lv G."/>
            <person name="Zhou Y."/>
            <person name="Sun X."/>
            <person name="Brodelius P.E."/>
            <person name="Rose J.K.C."/>
            <person name="Tang K."/>
        </authorList>
    </citation>
    <scope>NUCLEOTIDE SEQUENCE [LARGE SCALE GENOMIC DNA]</scope>
    <source>
        <strain evidence="2">cv. Huhao1</strain>
        <tissue evidence="1">Leaf</tissue>
    </source>
</reference>
<protein>
    <submittedName>
        <fullName evidence="1">Gelsolin domain-containing protein</fullName>
    </submittedName>
</protein>
<proteinExistence type="predicted"/>
<organism evidence="1 2">
    <name type="scientific">Artemisia annua</name>
    <name type="common">Sweet wormwood</name>
    <dbReference type="NCBI Taxonomy" id="35608"/>
    <lineage>
        <taxon>Eukaryota</taxon>
        <taxon>Viridiplantae</taxon>
        <taxon>Streptophyta</taxon>
        <taxon>Embryophyta</taxon>
        <taxon>Tracheophyta</taxon>
        <taxon>Spermatophyta</taxon>
        <taxon>Magnoliopsida</taxon>
        <taxon>eudicotyledons</taxon>
        <taxon>Gunneridae</taxon>
        <taxon>Pentapetalae</taxon>
        <taxon>asterids</taxon>
        <taxon>campanulids</taxon>
        <taxon>Asterales</taxon>
        <taxon>Asteraceae</taxon>
        <taxon>Asteroideae</taxon>
        <taxon>Anthemideae</taxon>
        <taxon>Artemisiinae</taxon>
        <taxon>Artemisia</taxon>
    </lineage>
</organism>
<dbReference type="Proteomes" id="UP000245207">
    <property type="component" value="Unassembled WGS sequence"/>
</dbReference>
<dbReference type="AlphaFoldDB" id="A0A2U1MW49"/>
<dbReference type="EMBL" id="PKPP01004220">
    <property type="protein sequence ID" value="PWA65460.1"/>
    <property type="molecule type" value="Genomic_DNA"/>
</dbReference>
<dbReference type="STRING" id="35608.A0A2U1MW49"/>
<comment type="caution">
    <text evidence="1">The sequence shown here is derived from an EMBL/GenBank/DDBJ whole genome shotgun (WGS) entry which is preliminary data.</text>
</comment>
<gene>
    <name evidence="1" type="ORF">CTI12_AA335570</name>
</gene>
<accession>A0A2U1MW49</accession>
<keyword evidence="2" id="KW-1185">Reference proteome</keyword>
<evidence type="ECO:0000313" key="1">
    <source>
        <dbReference type="EMBL" id="PWA65460.1"/>
    </source>
</evidence>
<evidence type="ECO:0000313" key="2">
    <source>
        <dbReference type="Proteomes" id="UP000245207"/>
    </source>
</evidence>
<sequence length="79" mass="9048">MSNFCTSGCRDGIYRCLGFIDETTPDYQCNLGPDGMRRDADEWPDLCSRAVEFVAIRESLVHVNLIHSFIFHFSKRSSL</sequence>
<name>A0A2U1MW49_ARTAN</name>
<dbReference type="OrthoDB" id="1742195at2759"/>